<reference evidence="1" key="2">
    <citation type="submission" date="2025-09" db="UniProtKB">
        <authorList>
            <consortium name="EnsemblPlants"/>
        </authorList>
    </citation>
    <scope>IDENTIFICATION</scope>
</reference>
<organism evidence="1 2">
    <name type="scientific">Avena sativa</name>
    <name type="common">Oat</name>
    <dbReference type="NCBI Taxonomy" id="4498"/>
    <lineage>
        <taxon>Eukaryota</taxon>
        <taxon>Viridiplantae</taxon>
        <taxon>Streptophyta</taxon>
        <taxon>Embryophyta</taxon>
        <taxon>Tracheophyta</taxon>
        <taxon>Spermatophyta</taxon>
        <taxon>Magnoliopsida</taxon>
        <taxon>Liliopsida</taxon>
        <taxon>Poales</taxon>
        <taxon>Poaceae</taxon>
        <taxon>BOP clade</taxon>
        <taxon>Pooideae</taxon>
        <taxon>Poodae</taxon>
        <taxon>Poeae</taxon>
        <taxon>Poeae Chloroplast Group 1 (Aveneae type)</taxon>
        <taxon>Aveninae</taxon>
        <taxon>Avena</taxon>
    </lineage>
</organism>
<reference evidence="1" key="1">
    <citation type="submission" date="2021-05" db="EMBL/GenBank/DDBJ databases">
        <authorList>
            <person name="Scholz U."/>
            <person name="Mascher M."/>
            <person name="Fiebig A."/>
        </authorList>
    </citation>
    <scope>NUCLEOTIDE SEQUENCE [LARGE SCALE GENOMIC DNA]</scope>
</reference>
<sequence length="323" mass="34974">MRYLLLPAVLVLFATATAGAYAASCSNATCGGQSIAYPFWLANSGPNCGYPGLGVSCKENAPILDHQFHQFRVLRIDYANHTVSLADVDAWNTTCPRLTFNLSPDPNSWLQLTASNSNLTLLYNCKTSVARTSAVRLDGCPGQDTTWYVLPDDGATGKAYGCEEAVTTPVQLSLHRLANPSLGEVLSDGFEMRYDAKSERCGACERSGGRCRYGRIEEHGGTEFACVCDDGANERQCGDARSLRLKRQKLYKIASTSSAILICLLFFACLLGYKKFYSFSPSRHGSSFQEHVGVSLSLLAGHVGSGSSREDAGLPRHDGDLLR</sequence>
<name>A0ACD5W0H5_AVESA</name>
<keyword evidence="2" id="KW-1185">Reference proteome</keyword>
<dbReference type="Proteomes" id="UP001732700">
    <property type="component" value="Chromosome 3D"/>
</dbReference>
<proteinExistence type="predicted"/>
<protein>
    <submittedName>
        <fullName evidence="1">Uncharacterized protein</fullName>
    </submittedName>
</protein>
<evidence type="ECO:0000313" key="1">
    <source>
        <dbReference type="EnsemblPlants" id="AVESA.00010b.r2.3DG0544390.3.CDS"/>
    </source>
</evidence>
<evidence type="ECO:0000313" key="2">
    <source>
        <dbReference type="Proteomes" id="UP001732700"/>
    </source>
</evidence>
<dbReference type="EnsemblPlants" id="AVESA.00010b.r2.3DG0544390.3">
    <property type="protein sequence ID" value="AVESA.00010b.r2.3DG0544390.3.CDS"/>
    <property type="gene ID" value="AVESA.00010b.r2.3DG0544390"/>
</dbReference>
<accession>A0ACD5W0H5</accession>